<sequence>MDILYVILQVLSFIGLLCGVLMFWTTKKPPEVLGETHHETLSIIIPARNEALRITPLLASLQRQTWRNMEVIVVDDGSTDNTEEVAKAYGAIVVKSRPIGQMAPGKSNACAVGAQHATGTWLLFLDADVQLVNENSLAMMASSFHVQQGRGILSMQPYHRIVKPYENLSVIFNIIVLTGMNVFTVWRERFQTAGSFGPCILCDRQSYEQTGGHEAAEESIMDDFALSDVFVAQNLPVTNYGGRHIIEMRMYEEGIGQLVEGWTKNLATASQSTHRFVMTLIQLWIFGVIMVTLSPIVALCTSSTIALMISVSMYIVYGIHVYILARRAGCFHWSIVIVYPLYVLFFTAIFIYSLYRTHILRSVMWRGRKINV</sequence>
<evidence type="ECO:0000256" key="2">
    <source>
        <dbReference type="ARBA" id="ARBA00022475"/>
    </source>
</evidence>
<evidence type="ECO:0000256" key="6">
    <source>
        <dbReference type="ARBA" id="ARBA00023136"/>
    </source>
</evidence>
<feature type="domain" description="Glycosyltransferase 2-like" evidence="12">
    <location>
        <begin position="42"/>
        <end position="166"/>
    </location>
</feature>
<dbReference type="SUPFAM" id="SSF53448">
    <property type="entry name" value="Nucleotide-diphospho-sugar transferases"/>
    <property type="match status" value="1"/>
</dbReference>
<dbReference type="AlphaFoldDB" id="A0A1C0YL97"/>
<evidence type="ECO:0000313" key="14">
    <source>
        <dbReference type="Proteomes" id="UP000093199"/>
    </source>
</evidence>
<evidence type="ECO:0000256" key="9">
    <source>
        <dbReference type="ARBA" id="ARBA00038120"/>
    </source>
</evidence>
<comment type="function">
    <text evidence="7">Catalyzes the glycosylation of 4,4'-diaponeurosporenoate, i.e. the esterification of glucose at the C1'' position with the carboxyl group of 4,4'-diaponeurosporenic acid, to form glycosyl-4,4'-diaponeurosporenoate. This is a step in the biosynthesis of staphyloxanthin, an orange pigment present in most staphylococci strains.</text>
</comment>
<keyword evidence="11" id="KW-0812">Transmembrane</keyword>
<keyword evidence="11" id="KW-1133">Transmembrane helix</keyword>
<organism evidence="13 14">
    <name type="scientific">Caryophanon tenue</name>
    <dbReference type="NCBI Taxonomy" id="33978"/>
    <lineage>
        <taxon>Bacteria</taxon>
        <taxon>Bacillati</taxon>
        <taxon>Bacillota</taxon>
        <taxon>Bacilli</taxon>
        <taxon>Bacillales</taxon>
        <taxon>Caryophanaceae</taxon>
        <taxon>Caryophanon</taxon>
    </lineage>
</organism>
<evidence type="ECO:0000256" key="3">
    <source>
        <dbReference type="ARBA" id="ARBA00022676"/>
    </source>
</evidence>
<evidence type="ECO:0000256" key="5">
    <source>
        <dbReference type="ARBA" id="ARBA00022746"/>
    </source>
</evidence>
<comment type="caution">
    <text evidence="13">The sequence shown here is derived from an EMBL/GenBank/DDBJ whole genome shotgun (WGS) entry which is preliminary data.</text>
</comment>
<reference evidence="13 14" key="1">
    <citation type="submission" date="2016-07" db="EMBL/GenBank/DDBJ databases">
        <title>Caryophanon tenue genome sequencing.</title>
        <authorList>
            <person name="Verma A."/>
            <person name="Pal Y."/>
            <person name="Krishnamurthi S."/>
        </authorList>
    </citation>
    <scope>NUCLEOTIDE SEQUENCE [LARGE SCALE GENOMIC DNA]</scope>
    <source>
        <strain evidence="13 14">DSM 14152</strain>
    </source>
</reference>
<comment type="similarity">
    <text evidence="9">Belongs to the glycosyltransferase 2 family. CrtQ subfamily.</text>
</comment>
<dbReference type="RefSeq" id="WP_066542735.1">
    <property type="nucleotide sequence ID" value="NZ_MASJ01000002.1"/>
</dbReference>
<dbReference type="PANTHER" id="PTHR43646:SF2">
    <property type="entry name" value="GLYCOSYLTRANSFERASE 2-LIKE DOMAIN-CONTAINING PROTEIN"/>
    <property type="match status" value="1"/>
</dbReference>
<dbReference type="GO" id="GO:0016117">
    <property type="term" value="P:carotenoid biosynthetic process"/>
    <property type="evidence" value="ECO:0007669"/>
    <property type="project" value="UniProtKB-KW"/>
</dbReference>
<dbReference type="GO" id="GO:0016757">
    <property type="term" value="F:glycosyltransferase activity"/>
    <property type="evidence" value="ECO:0007669"/>
    <property type="project" value="UniProtKB-KW"/>
</dbReference>
<dbReference type="PANTHER" id="PTHR43646">
    <property type="entry name" value="GLYCOSYLTRANSFERASE"/>
    <property type="match status" value="1"/>
</dbReference>
<evidence type="ECO:0000256" key="1">
    <source>
        <dbReference type="ARBA" id="ARBA00004236"/>
    </source>
</evidence>
<evidence type="ECO:0000313" key="13">
    <source>
        <dbReference type="EMBL" id="OCS87930.1"/>
    </source>
</evidence>
<dbReference type="Gene3D" id="3.90.550.10">
    <property type="entry name" value="Spore Coat Polysaccharide Biosynthesis Protein SpsA, Chain A"/>
    <property type="match status" value="1"/>
</dbReference>
<dbReference type="Proteomes" id="UP000093199">
    <property type="component" value="Unassembled WGS sequence"/>
</dbReference>
<dbReference type="STRING" id="33978.A6M13_08135"/>
<dbReference type="InterPro" id="IPR029044">
    <property type="entry name" value="Nucleotide-diphossugar_trans"/>
</dbReference>
<keyword evidence="4 13" id="KW-0808">Transferase</keyword>
<comment type="subcellular location">
    <subcellularLocation>
        <location evidence="1">Cell membrane</location>
    </subcellularLocation>
</comment>
<keyword evidence="6 11" id="KW-0472">Membrane</keyword>
<evidence type="ECO:0000256" key="10">
    <source>
        <dbReference type="ARBA" id="ARBA00040345"/>
    </source>
</evidence>
<dbReference type="InterPro" id="IPR001173">
    <property type="entry name" value="Glyco_trans_2-like"/>
</dbReference>
<dbReference type="EMBL" id="MASJ01000002">
    <property type="protein sequence ID" value="OCS87930.1"/>
    <property type="molecule type" value="Genomic_DNA"/>
</dbReference>
<keyword evidence="14" id="KW-1185">Reference proteome</keyword>
<proteinExistence type="inferred from homology"/>
<accession>A0A1C0YL97</accession>
<evidence type="ECO:0000256" key="8">
    <source>
        <dbReference type="ARBA" id="ARBA00037904"/>
    </source>
</evidence>
<dbReference type="OrthoDB" id="9806525at2"/>
<comment type="pathway">
    <text evidence="8">Carotenoid biosynthesis; staphyloxanthin biosynthesis; staphyloxanthin from farnesyl diphosphate: step 4/5.</text>
</comment>
<dbReference type="Pfam" id="PF00535">
    <property type="entry name" value="Glycos_transf_2"/>
    <property type="match status" value="1"/>
</dbReference>
<name>A0A1C0YL97_9BACL</name>
<feature type="transmembrane region" description="Helical" evidence="11">
    <location>
        <begin position="276"/>
        <end position="298"/>
    </location>
</feature>
<keyword evidence="3" id="KW-0328">Glycosyltransferase</keyword>
<keyword evidence="5" id="KW-0125">Carotenoid biosynthesis</keyword>
<feature type="transmembrane region" description="Helical" evidence="11">
    <location>
        <begin position="6"/>
        <end position="24"/>
    </location>
</feature>
<evidence type="ECO:0000259" key="12">
    <source>
        <dbReference type="Pfam" id="PF00535"/>
    </source>
</evidence>
<keyword evidence="2" id="KW-1003">Cell membrane</keyword>
<evidence type="ECO:0000256" key="4">
    <source>
        <dbReference type="ARBA" id="ARBA00022679"/>
    </source>
</evidence>
<gene>
    <name evidence="13" type="ORF">A6M13_08135</name>
</gene>
<dbReference type="GO" id="GO:0005886">
    <property type="term" value="C:plasma membrane"/>
    <property type="evidence" value="ECO:0007669"/>
    <property type="project" value="UniProtKB-SubCell"/>
</dbReference>
<feature type="transmembrane region" description="Helical" evidence="11">
    <location>
        <begin position="168"/>
        <end position="186"/>
    </location>
</feature>
<feature type="transmembrane region" description="Helical" evidence="11">
    <location>
        <begin position="305"/>
        <end position="325"/>
    </location>
</feature>
<evidence type="ECO:0000256" key="11">
    <source>
        <dbReference type="SAM" id="Phobius"/>
    </source>
</evidence>
<feature type="transmembrane region" description="Helical" evidence="11">
    <location>
        <begin position="331"/>
        <end position="355"/>
    </location>
</feature>
<evidence type="ECO:0000256" key="7">
    <source>
        <dbReference type="ARBA" id="ARBA00037281"/>
    </source>
</evidence>
<protein>
    <recommendedName>
        <fullName evidence="10">4,4'-diaponeurosporenoate glycosyltransferase</fullName>
    </recommendedName>
</protein>